<dbReference type="EMBL" id="BK032510">
    <property type="protein sequence ID" value="DAF43903.1"/>
    <property type="molecule type" value="Genomic_DNA"/>
</dbReference>
<reference evidence="1" key="1">
    <citation type="journal article" date="2021" name="Proc. Natl. Acad. Sci. U.S.A.">
        <title>A Catalog of Tens of Thousands of Viruses from Human Metagenomes Reveals Hidden Associations with Chronic Diseases.</title>
        <authorList>
            <person name="Tisza M.J."/>
            <person name="Buck C.B."/>
        </authorList>
    </citation>
    <scope>NUCLEOTIDE SEQUENCE</scope>
    <source>
        <strain evidence="1">CtNQV2</strain>
    </source>
</reference>
<protein>
    <submittedName>
        <fullName evidence="1">Uncharacterized protein</fullName>
    </submittedName>
</protein>
<organism evidence="1">
    <name type="scientific">Myoviridae sp. ctNQV2</name>
    <dbReference type="NCBI Taxonomy" id="2827683"/>
    <lineage>
        <taxon>Viruses</taxon>
        <taxon>Duplodnaviria</taxon>
        <taxon>Heunggongvirae</taxon>
        <taxon>Uroviricota</taxon>
        <taxon>Caudoviricetes</taxon>
    </lineage>
</organism>
<accession>A0A8S5RZB2</accession>
<sequence>MERDKYEFLNGFATPAYLYIEGDESETHWIDSQSLYYHTNESIDDNTGLIDNKNWWIIEPLKIKGTKVTEDNQNEVIKYFIIDCSIESDYNKEWNFTEHKPIND</sequence>
<proteinExistence type="predicted"/>
<name>A0A8S5RZB2_9CAUD</name>
<evidence type="ECO:0000313" key="1">
    <source>
        <dbReference type="EMBL" id="DAF43903.1"/>
    </source>
</evidence>